<comment type="caution">
    <text evidence="1">The sequence shown here is derived from an EMBL/GenBank/DDBJ whole genome shotgun (WGS) entry which is preliminary data.</text>
</comment>
<reference evidence="1 2" key="1">
    <citation type="submission" date="2021-03" db="EMBL/GenBank/DDBJ databases">
        <title>Sequencing the genomes of 1000 actinobacteria strains.</title>
        <authorList>
            <person name="Klenk H.-P."/>
        </authorList>
    </citation>
    <scope>NUCLEOTIDE SEQUENCE [LARGE SCALE GENOMIC DNA]</scope>
    <source>
        <strain evidence="1 2">DSM 44580</strain>
    </source>
</reference>
<name>A0ABS5ANQ7_9PSEU</name>
<keyword evidence="1" id="KW-0687">Ribonucleoprotein</keyword>
<organism evidence="1 2">
    <name type="scientific">Crossiella equi</name>
    <dbReference type="NCBI Taxonomy" id="130796"/>
    <lineage>
        <taxon>Bacteria</taxon>
        <taxon>Bacillati</taxon>
        <taxon>Actinomycetota</taxon>
        <taxon>Actinomycetes</taxon>
        <taxon>Pseudonocardiales</taxon>
        <taxon>Pseudonocardiaceae</taxon>
        <taxon>Crossiella</taxon>
    </lineage>
</organism>
<protein>
    <submittedName>
        <fullName evidence="1">Ribosomal protein S14</fullName>
    </submittedName>
</protein>
<keyword evidence="1" id="KW-0689">Ribosomal protein</keyword>
<evidence type="ECO:0000313" key="2">
    <source>
        <dbReference type="Proteomes" id="UP001519363"/>
    </source>
</evidence>
<gene>
    <name evidence="1" type="ORF">JOF53_007073</name>
</gene>
<sequence length="78" mass="8173">MFGPGRPAGLEYKTSSLAGLDIETKSAAPAARCVECGASTADSASSELCRACVDELLADLGRVLRETAPGGGQRMRWW</sequence>
<dbReference type="GO" id="GO:0005840">
    <property type="term" value="C:ribosome"/>
    <property type="evidence" value="ECO:0007669"/>
    <property type="project" value="UniProtKB-KW"/>
</dbReference>
<keyword evidence="2" id="KW-1185">Reference proteome</keyword>
<dbReference type="RefSeq" id="WP_086782434.1">
    <property type="nucleotide sequence ID" value="NZ_JAGIOO010000001.1"/>
</dbReference>
<dbReference type="EMBL" id="JAGIOO010000001">
    <property type="protein sequence ID" value="MBP2478201.1"/>
    <property type="molecule type" value="Genomic_DNA"/>
</dbReference>
<proteinExistence type="predicted"/>
<dbReference type="Proteomes" id="UP001519363">
    <property type="component" value="Unassembled WGS sequence"/>
</dbReference>
<evidence type="ECO:0000313" key="1">
    <source>
        <dbReference type="EMBL" id="MBP2478201.1"/>
    </source>
</evidence>
<accession>A0ABS5ANQ7</accession>